<keyword evidence="1" id="KW-0472">Membrane</keyword>
<name>A0AAD2D633_EUPCR</name>
<feature type="transmembrane region" description="Helical" evidence="1">
    <location>
        <begin position="124"/>
        <end position="144"/>
    </location>
</feature>
<feature type="transmembrane region" description="Helical" evidence="1">
    <location>
        <begin position="31"/>
        <end position="52"/>
    </location>
</feature>
<evidence type="ECO:0000313" key="3">
    <source>
        <dbReference type="Proteomes" id="UP001295684"/>
    </source>
</evidence>
<sequence length="210" mass="24367">MGIAKEISMKFTLNKGIKLYGTDRDRFWSRFIFLLTLLILNIIFGIITYVMIKDCKTDSRFMNHFIYPQASMQIAYCFMLLASLLFPMTEMSHYFNLFHLLVTGLSMVFVLADGQTPATGILHIFEFILILILELAFLSIIYIVKGQENIKKYIEKVQKEKDIYKGSNIGEPPKVILHQEERKEMYNSQNCTHQDIVPATFEVVAQKSSR</sequence>
<accession>A0AAD2D633</accession>
<comment type="caution">
    <text evidence="2">The sequence shown here is derived from an EMBL/GenBank/DDBJ whole genome shotgun (WGS) entry which is preliminary data.</text>
</comment>
<dbReference type="EMBL" id="CAMPGE010023107">
    <property type="protein sequence ID" value="CAI2381080.1"/>
    <property type="molecule type" value="Genomic_DNA"/>
</dbReference>
<reference evidence="2" key="1">
    <citation type="submission" date="2023-07" db="EMBL/GenBank/DDBJ databases">
        <authorList>
            <consortium name="AG Swart"/>
            <person name="Singh M."/>
            <person name="Singh A."/>
            <person name="Seah K."/>
            <person name="Emmerich C."/>
        </authorList>
    </citation>
    <scope>NUCLEOTIDE SEQUENCE</scope>
    <source>
        <strain evidence="2">DP1</strain>
    </source>
</reference>
<proteinExistence type="predicted"/>
<gene>
    <name evidence="2" type="ORF">ECRASSUSDP1_LOCUS22526</name>
</gene>
<keyword evidence="1" id="KW-0812">Transmembrane</keyword>
<feature type="transmembrane region" description="Helical" evidence="1">
    <location>
        <begin position="64"/>
        <end position="86"/>
    </location>
</feature>
<keyword evidence="3" id="KW-1185">Reference proteome</keyword>
<keyword evidence="1" id="KW-1133">Transmembrane helix</keyword>
<organism evidence="2 3">
    <name type="scientific">Euplotes crassus</name>
    <dbReference type="NCBI Taxonomy" id="5936"/>
    <lineage>
        <taxon>Eukaryota</taxon>
        <taxon>Sar</taxon>
        <taxon>Alveolata</taxon>
        <taxon>Ciliophora</taxon>
        <taxon>Intramacronucleata</taxon>
        <taxon>Spirotrichea</taxon>
        <taxon>Hypotrichia</taxon>
        <taxon>Euplotida</taxon>
        <taxon>Euplotidae</taxon>
        <taxon>Moneuplotes</taxon>
    </lineage>
</organism>
<feature type="transmembrane region" description="Helical" evidence="1">
    <location>
        <begin position="93"/>
        <end position="112"/>
    </location>
</feature>
<evidence type="ECO:0000256" key="1">
    <source>
        <dbReference type="SAM" id="Phobius"/>
    </source>
</evidence>
<protein>
    <submittedName>
        <fullName evidence="2">Uncharacterized protein</fullName>
    </submittedName>
</protein>
<evidence type="ECO:0000313" key="2">
    <source>
        <dbReference type="EMBL" id="CAI2381080.1"/>
    </source>
</evidence>
<dbReference type="AlphaFoldDB" id="A0AAD2D633"/>
<dbReference type="Proteomes" id="UP001295684">
    <property type="component" value="Unassembled WGS sequence"/>
</dbReference>